<dbReference type="InterPro" id="IPR035965">
    <property type="entry name" value="PAS-like_dom_sf"/>
</dbReference>
<dbReference type="InterPro" id="IPR029016">
    <property type="entry name" value="GAF-like_dom_sf"/>
</dbReference>
<dbReference type="PANTHER" id="PTHR43156:SF2">
    <property type="entry name" value="STAGE II SPORULATION PROTEIN E"/>
    <property type="match status" value="1"/>
</dbReference>
<dbReference type="InterPro" id="IPR001610">
    <property type="entry name" value="PAC"/>
</dbReference>
<dbReference type="RefSeq" id="WP_339573371.1">
    <property type="nucleotide sequence ID" value="NZ_JBBIAA010000001.1"/>
</dbReference>
<comment type="caution">
    <text evidence="4">The sequence shown here is derived from an EMBL/GenBank/DDBJ whole genome shotgun (WGS) entry which is preliminary data.</text>
</comment>
<feature type="domain" description="PAC" evidence="3">
    <location>
        <begin position="223"/>
        <end position="277"/>
    </location>
</feature>
<dbReference type="InterPro" id="IPR036457">
    <property type="entry name" value="PPM-type-like_dom_sf"/>
</dbReference>
<keyword evidence="2" id="KW-0175">Coiled coil</keyword>
<dbReference type="Gene3D" id="3.30.450.20">
    <property type="entry name" value="PAS domain"/>
    <property type="match status" value="1"/>
</dbReference>
<dbReference type="InterPro" id="IPR000014">
    <property type="entry name" value="PAS"/>
</dbReference>
<dbReference type="Gene3D" id="3.60.40.10">
    <property type="entry name" value="PPM-type phosphatase domain"/>
    <property type="match status" value="1"/>
</dbReference>
<organism evidence="4 5">
    <name type="scientific">Pseudokineococcus basanitobsidens</name>
    <dbReference type="NCBI Taxonomy" id="1926649"/>
    <lineage>
        <taxon>Bacteria</taxon>
        <taxon>Bacillati</taxon>
        <taxon>Actinomycetota</taxon>
        <taxon>Actinomycetes</taxon>
        <taxon>Kineosporiales</taxon>
        <taxon>Kineosporiaceae</taxon>
        <taxon>Pseudokineococcus</taxon>
    </lineage>
</organism>
<dbReference type="SMART" id="SM00331">
    <property type="entry name" value="PP2C_SIG"/>
    <property type="match status" value="1"/>
</dbReference>
<dbReference type="EMBL" id="JBBIAA010000001">
    <property type="protein sequence ID" value="MEJ5943981.1"/>
    <property type="molecule type" value="Genomic_DNA"/>
</dbReference>
<dbReference type="NCBIfam" id="TIGR00229">
    <property type="entry name" value="sensory_box"/>
    <property type="match status" value="1"/>
</dbReference>
<dbReference type="Pfam" id="PF07228">
    <property type="entry name" value="SpoIIE"/>
    <property type="match status" value="1"/>
</dbReference>
<evidence type="ECO:0000256" key="2">
    <source>
        <dbReference type="SAM" id="Coils"/>
    </source>
</evidence>
<dbReference type="PROSITE" id="PS50113">
    <property type="entry name" value="PAC"/>
    <property type="match status" value="1"/>
</dbReference>
<feature type="coiled-coil region" evidence="2">
    <location>
        <begin position="268"/>
        <end position="295"/>
    </location>
</feature>
<evidence type="ECO:0000256" key="1">
    <source>
        <dbReference type="ARBA" id="ARBA00022801"/>
    </source>
</evidence>
<evidence type="ECO:0000259" key="3">
    <source>
        <dbReference type="PROSITE" id="PS50113"/>
    </source>
</evidence>
<accession>A0ABU8RG33</accession>
<proteinExistence type="predicted"/>
<keyword evidence="5" id="KW-1185">Reference proteome</keyword>
<dbReference type="Gene3D" id="3.30.450.40">
    <property type="match status" value="1"/>
</dbReference>
<dbReference type="SUPFAM" id="SSF55781">
    <property type="entry name" value="GAF domain-like"/>
    <property type="match status" value="1"/>
</dbReference>
<sequence>MTDTTGLEAVQPLAGAALPPVVRDTPAAVLLVDLDRGEVVYANALAQQLSPGTRLPAGIARWSREAGLHDGSGEDMEDGPAPLRRVAAGEPVAGEAVSAARGSDATTAREQMWVVGIPLTDAPPPLASQALVVMLPLREHAAVARLQESGDLRHRAVIASDLSFSISDPHAPDNPLVWVNPAFERTTGYSSADVTGSNCRFLQGPGTDRDAVARIARALAEDEPVTEVLLNFRKDGTAFWNEVVISPVFDADGRLTHHVGVQSDVTARVEAAAERDRALEEARRANARLEALARVSTALASRLDSDGALAVLPGLVVPDLARWAFALVADEPGRASRLHVAHADEALAASAQALAREPGHGLAQLPVLSDLLTGAVTTPTSLHVDTEQAAGRLGDAAAAQALRAMGAGRTVLVPLRARGRTTAVLGLVLGDAPPPSSTDLATMADVGLRAGLAVDNARLYEREHAAALTLQRDLLPDLPEVEDFDLAATYLPAAVGAEVGGDWFDVLDLPDGGLGVAIGDVMGHDLRAAAAMGQLRSVLRSYAWGGDEPGAVLRRLDLLVRGLGMAGLATCVYARVVCAETGDGCAVTYAKAGHPPPMLRTPEGVVHRLDQALTTPIGVAGPRTVVDQAEVDMPRGASLVLFTDGLLERRDRPLRQGLDELEQLLAGCPDDHDAASLRDLVVEHFADGGSDLDDDTCVLVVRRRP</sequence>
<evidence type="ECO:0000313" key="4">
    <source>
        <dbReference type="EMBL" id="MEJ5943981.1"/>
    </source>
</evidence>
<evidence type="ECO:0000313" key="5">
    <source>
        <dbReference type="Proteomes" id="UP001387100"/>
    </source>
</evidence>
<dbReference type="Proteomes" id="UP001387100">
    <property type="component" value="Unassembled WGS sequence"/>
</dbReference>
<name>A0ABU8RG33_9ACTN</name>
<keyword evidence="1" id="KW-0378">Hydrolase</keyword>
<dbReference type="InterPro" id="IPR000700">
    <property type="entry name" value="PAS-assoc_C"/>
</dbReference>
<dbReference type="InterPro" id="IPR001932">
    <property type="entry name" value="PPM-type_phosphatase-like_dom"/>
</dbReference>
<dbReference type="CDD" id="cd00130">
    <property type="entry name" value="PAS"/>
    <property type="match status" value="1"/>
</dbReference>
<protein>
    <submittedName>
        <fullName evidence="4">SpoIIE family protein phosphatase</fullName>
    </submittedName>
</protein>
<dbReference type="SUPFAM" id="SSF81606">
    <property type="entry name" value="PP2C-like"/>
    <property type="match status" value="1"/>
</dbReference>
<dbReference type="SMART" id="SM00086">
    <property type="entry name" value="PAC"/>
    <property type="match status" value="1"/>
</dbReference>
<reference evidence="4 5" key="1">
    <citation type="journal article" date="2017" name="Int. J. Syst. Evol. Microbiol.">
        <title>Pseudokineococcus basanitobsidens sp. nov., isolated from volcanic rock.</title>
        <authorList>
            <person name="Lee D.W."/>
            <person name="Park M.Y."/>
            <person name="Kim J.J."/>
            <person name="Kim B.S."/>
        </authorList>
    </citation>
    <scope>NUCLEOTIDE SEQUENCE [LARGE SCALE GENOMIC DNA]</scope>
    <source>
        <strain evidence="4 5">DSM 103726</strain>
    </source>
</reference>
<dbReference type="PANTHER" id="PTHR43156">
    <property type="entry name" value="STAGE II SPORULATION PROTEIN E-RELATED"/>
    <property type="match status" value="1"/>
</dbReference>
<dbReference type="InterPro" id="IPR052016">
    <property type="entry name" value="Bact_Sigma-Reg"/>
</dbReference>
<dbReference type="Pfam" id="PF13426">
    <property type="entry name" value="PAS_9"/>
    <property type="match status" value="1"/>
</dbReference>
<dbReference type="SUPFAM" id="SSF55785">
    <property type="entry name" value="PYP-like sensor domain (PAS domain)"/>
    <property type="match status" value="1"/>
</dbReference>
<gene>
    <name evidence="4" type="ORF">WDZ17_01550</name>
</gene>